<dbReference type="Proteomes" id="UP000494165">
    <property type="component" value="Unassembled WGS sequence"/>
</dbReference>
<organism evidence="2 3">
    <name type="scientific">Cloeon dipterum</name>
    <dbReference type="NCBI Taxonomy" id="197152"/>
    <lineage>
        <taxon>Eukaryota</taxon>
        <taxon>Metazoa</taxon>
        <taxon>Ecdysozoa</taxon>
        <taxon>Arthropoda</taxon>
        <taxon>Hexapoda</taxon>
        <taxon>Insecta</taxon>
        <taxon>Pterygota</taxon>
        <taxon>Palaeoptera</taxon>
        <taxon>Ephemeroptera</taxon>
        <taxon>Pisciforma</taxon>
        <taxon>Baetidae</taxon>
        <taxon>Cloeon</taxon>
    </lineage>
</organism>
<sequence>MMTISYPYSSTALRPSMLYICKAFPVGTLPGLNNILLSAGRVRTNQETAATALRLSSDPCPTSKGQVHSMNQKALKEESGKRKRMICEREAGECRPARGERCSRSSFNPLIIPEPDPCPQLTLKTAMQP</sequence>
<feature type="compositionally biased region" description="Polar residues" evidence="1">
    <location>
        <begin position="59"/>
        <end position="72"/>
    </location>
</feature>
<proteinExistence type="predicted"/>
<accession>A0A8S1CCP2</accession>
<evidence type="ECO:0000313" key="2">
    <source>
        <dbReference type="EMBL" id="CAB3368064.1"/>
    </source>
</evidence>
<gene>
    <name evidence="2" type="ORF">CLODIP_2_CD08426</name>
</gene>
<feature type="region of interest" description="Disordered" evidence="1">
    <location>
        <begin position="56"/>
        <end position="82"/>
    </location>
</feature>
<evidence type="ECO:0000313" key="3">
    <source>
        <dbReference type="Proteomes" id="UP000494165"/>
    </source>
</evidence>
<dbReference type="AlphaFoldDB" id="A0A8S1CCP2"/>
<name>A0A8S1CCP2_9INSE</name>
<dbReference type="EMBL" id="CADEPI010000035">
    <property type="protein sequence ID" value="CAB3368064.1"/>
    <property type="molecule type" value="Genomic_DNA"/>
</dbReference>
<reference evidence="2 3" key="1">
    <citation type="submission" date="2020-04" db="EMBL/GenBank/DDBJ databases">
        <authorList>
            <person name="Alioto T."/>
            <person name="Alioto T."/>
            <person name="Gomez Garrido J."/>
        </authorList>
    </citation>
    <scope>NUCLEOTIDE SEQUENCE [LARGE SCALE GENOMIC DNA]</scope>
</reference>
<comment type="caution">
    <text evidence="2">The sequence shown here is derived from an EMBL/GenBank/DDBJ whole genome shotgun (WGS) entry which is preliminary data.</text>
</comment>
<evidence type="ECO:0000256" key="1">
    <source>
        <dbReference type="SAM" id="MobiDB-lite"/>
    </source>
</evidence>
<keyword evidence="3" id="KW-1185">Reference proteome</keyword>
<protein>
    <submittedName>
        <fullName evidence="2">Uncharacterized protein</fullName>
    </submittedName>
</protein>